<keyword evidence="5" id="KW-0067">ATP-binding</keyword>
<dbReference type="GO" id="GO:0009252">
    <property type="term" value="P:peptidoglycan biosynthetic process"/>
    <property type="evidence" value="ECO:0007669"/>
    <property type="project" value="UniProtKB-KW"/>
</dbReference>
<dbReference type="GO" id="GO:0005524">
    <property type="term" value="F:ATP binding"/>
    <property type="evidence" value="ECO:0007669"/>
    <property type="project" value="UniProtKB-KW"/>
</dbReference>
<dbReference type="PANTHER" id="PTHR23135">
    <property type="entry name" value="MUR LIGASE FAMILY MEMBER"/>
    <property type="match status" value="1"/>
</dbReference>
<dbReference type="GO" id="GO:0051301">
    <property type="term" value="P:cell division"/>
    <property type="evidence" value="ECO:0007669"/>
    <property type="project" value="InterPro"/>
</dbReference>
<evidence type="ECO:0000256" key="1">
    <source>
        <dbReference type="ARBA" id="ARBA00005898"/>
    </source>
</evidence>
<protein>
    <recommendedName>
        <fullName evidence="13">UDP-N-acetylmuramoylalanyl-D-glutamate--2, 6-diaminopimelate ligase</fullName>
    </recommendedName>
</protein>
<keyword evidence="6" id="KW-0133">Cell shape</keyword>
<dbReference type="GO" id="GO:0005737">
    <property type="term" value="C:cytoplasm"/>
    <property type="evidence" value="ECO:0007669"/>
    <property type="project" value="InterPro"/>
</dbReference>
<keyword evidence="7" id="KW-0573">Peptidoglycan synthesis</keyword>
<dbReference type="Pfam" id="PF08245">
    <property type="entry name" value="Mur_ligase_M"/>
    <property type="match status" value="1"/>
</dbReference>
<dbReference type="PROSITE" id="PS01011">
    <property type="entry name" value="FOLYLPOLYGLU_SYNT_1"/>
    <property type="match status" value="1"/>
</dbReference>
<dbReference type="InterPro" id="IPR000713">
    <property type="entry name" value="Mur_ligase_N"/>
</dbReference>
<keyword evidence="3" id="KW-0436">Ligase</keyword>
<dbReference type="InterPro" id="IPR035911">
    <property type="entry name" value="MurE/MurF_N"/>
</dbReference>
<proteinExistence type="inferred from homology"/>
<dbReference type="NCBIfam" id="TIGR01085">
    <property type="entry name" value="murE"/>
    <property type="match status" value="1"/>
</dbReference>
<feature type="domain" description="Mur ligase N-terminal catalytic" evidence="9">
    <location>
        <begin position="6"/>
        <end position="54"/>
    </location>
</feature>
<dbReference type="AlphaFoldDB" id="A0A094PQ71"/>
<dbReference type="HAMAP" id="MF_00208">
    <property type="entry name" value="MurE"/>
    <property type="match status" value="1"/>
</dbReference>
<keyword evidence="4" id="KW-0547">Nucleotide-binding</keyword>
<feature type="domain" description="Mur ligase central" evidence="11">
    <location>
        <begin position="83"/>
        <end position="284"/>
    </location>
</feature>
<dbReference type="Gene3D" id="3.40.1390.10">
    <property type="entry name" value="MurE/MurF, N-terminal domain"/>
    <property type="match status" value="1"/>
</dbReference>
<dbReference type="Pfam" id="PF02875">
    <property type="entry name" value="Mur_ligase_C"/>
    <property type="match status" value="1"/>
</dbReference>
<evidence type="ECO:0000259" key="11">
    <source>
        <dbReference type="Pfam" id="PF08245"/>
    </source>
</evidence>
<dbReference type="GO" id="GO:0004326">
    <property type="term" value="F:tetrahydrofolylpolyglutamate synthase activity"/>
    <property type="evidence" value="ECO:0007669"/>
    <property type="project" value="InterPro"/>
</dbReference>
<organism evidence="12">
    <name type="scientific">freshwater metagenome</name>
    <dbReference type="NCBI Taxonomy" id="449393"/>
    <lineage>
        <taxon>unclassified sequences</taxon>
        <taxon>metagenomes</taxon>
        <taxon>ecological metagenomes</taxon>
    </lineage>
</organism>
<dbReference type="NCBIfam" id="NF001124">
    <property type="entry name" value="PRK00139.1-2"/>
    <property type="match status" value="1"/>
</dbReference>
<reference evidence="12" key="1">
    <citation type="submission" date="2014-05" db="EMBL/GenBank/DDBJ databases">
        <title>Key roles for freshwater Actinobacteria revealed by deep metagenomic sequencing.</title>
        <authorList>
            <person name="Ghai R."/>
            <person name="Mizuno C.M."/>
            <person name="Picazo A."/>
            <person name="Camacho A."/>
            <person name="Rodriguez-Valera F."/>
        </authorList>
    </citation>
    <scope>NUCLEOTIDE SEQUENCE</scope>
</reference>
<evidence type="ECO:0000313" key="12">
    <source>
        <dbReference type="EMBL" id="KGA13242.1"/>
    </source>
</evidence>
<evidence type="ECO:0008006" key="13">
    <source>
        <dbReference type="Google" id="ProtNLM"/>
    </source>
</evidence>
<dbReference type="SUPFAM" id="SSF53623">
    <property type="entry name" value="MurD-like peptide ligases, catalytic domain"/>
    <property type="match status" value="1"/>
</dbReference>
<evidence type="ECO:0000256" key="7">
    <source>
        <dbReference type="ARBA" id="ARBA00022984"/>
    </source>
</evidence>
<evidence type="ECO:0000259" key="10">
    <source>
        <dbReference type="Pfam" id="PF02875"/>
    </source>
</evidence>
<dbReference type="EMBL" id="JNSK01000177">
    <property type="protein sequence ID" value="KGA13242.1"/>
    <property type="molecule type" value="Genomic_DNA"/>
</dbReference>
<evidence type="ECO:0000256" key="8">
    <source>
        <dbReference type="ARBA" id="ARBA00023316"/>
    </source>
</evidence>
<keyword evidence="2" id="KW-0963">Cytoplasm</keyword>
<evidence type="ECO:0000256" key="6">
    <source>
        <dbReference type="ARBA" id="ARBA00022960"/>
    </source>
</evidence>
<accession>A0A094PQ71</accession>
<feature type="domain" description="Mur ligase C-terminal" evidence="10">
    <location>
        <begin position="306"/>
        <end position="432"/>
    </location>
</feature>
<dbReference type="Gene3D" id="3.90.190.20">
    <property type="entry name" value="Mur ligase, C-terminal domain"/>
    <property type="match status" value="1"/>
</dbReference>
<sequence>TSNDSDVQPGDLFLAYPGKATHGAQFAQSAIAKGARAILTDAQGAQIAQGLPVIVVENVRTAGALVSAHLYRKPVQEMVSIAITGTNGKTTVSTLLHQLLQSAGRESGLIGTVETRIGRERFESVRTTPEADTLQSIAAAMAEQHVRHLVMEVSSHALVMNRMEGSHFAIAGFTNLTQDHLDFHGDMESYFMAKAKLFSLEFADQAFINIDDPYGLRIFNTCGIPATSISRRNTQATWHYTSIVSTGNGTNISIRGAGGILIETTTPLRGDFNLDNLLLAIAIATECGIDPLDCAALVPKLYGAPGRMELVDRGQSFSAFVDYAHTPDAVGNVLATARAFTEGKVIALLGCGGDRDASKRPLMGRALSEGASIAIFTSDNPRSENPRHILTQMTSELAVNQPSAVIEDRAEAISYAVSLCGPGDTLLILGKGHEVGQEIAGKKIDFDDRIVLAQAIEALR</sequence>
<dbReference type="InterPro" id="IPR004101">
    <property type="entry name" value="Mur_ligase_C"/>
</dbReference>
<name>A0A094PQ71_9ZZZZ</name>
<comment type="similarity">
    <text evidence="1">Belongs to the MurCDEF family. MurE subfamily.</text>
</comment>
<dbReference type="Gene3D" id="3.40.1190.10">
    <property type="entry name" value="Mur-like, catalytic domain"/>
    <property type="match status" value="1"/>
</dbReference>
<dbReference type="InterPro" id="IPR013221">
    <property type="entry name" value="Mur_ligase_cen"/>
</dbReference>
<dbReference type="GO" id="GO:0071555">
    <property type="term" value="P:cell wall organization"/>
    <property type="evidence" value="ECO:0007669"/>
    <property type="project" value="UniProtKB-KW"/>
</dbReference>
<evidence type="ECO:0000256" key="3">
    <source>
        <dbReference type="ARBA" id="ARBA00022598"/>
    </source>
</evidence>
<dbReference type="InterPro" id="IPR005761">
    <property type="entry name" value="UDP-N-AcMur-Glu-dNH2Pim_ligase"/>
</dbReference>
<feature type="non-terminal residue" evidence="12">
    <location>
        <position position="1"/>
    </location>
</feature>
<comment type="caution">
    <text evidence="12">The sequence shown here is derived from an EMBL/GenBank/DDBJ whole genome shotgun (WGS) entry which is preliminary data.</text>
</comment>
<dbReference type="SUPFAM" id="SSF53244">
    <property type="entry name" value="MurD-like peptide ligases, peptide-binding domain"/>
    <property type="match status" value="1"/>
</dbReference>
<evidence type="ECO:0000259" key="9">
    <source>
        <dbReference type="Pfam" id="PF01225"/>
    </source>
</evidence>
<dbReference type="GO" id="GO:0008360">
    <property type="term" value="P:regulation of cell shape"/>
    <property type="evidence" value="ECO:0007669"/>
    <property type="project" value="UniProtKB-KW"/>
</dbReference>
<evidence type="ECO:0000256" key="2">
    <source>
        <dbReference type="ARBA" id="ARBA00022490"/>
    </source>
</evidence>
<dbReference type="PANTHER" id="PTHR23135:SF4">
    <property type="entry name" value="UDP-N-ACETYLMURAMOYL-L-ALANYL-D-GLUTAMATE--2,6-DIAMINOPIMELATE LIGASE MURE HOMOLOG, CHLOROPLASTIC"/>
    <property type="match status" value="1"/>
</dbReference>
<keyword evidence="8" id="KW-0961">Cell wall biogenesis/degradation</keyword>
<dbReference type="InterPro" id="IPR018109">
    <property type="entry name" value="Folylpolyglutamate_synth_CS"/>
</dbReference>
<evidence type="ECO:0000256" key="4">
    <source>
        <dbReference type="ARBA" id="ARBA00022741"/>
    </source>
</evidence>
<dbReference type="InterPro" id="IPR036565">
    <property type="entry name" value="Mur-like_cat_sf"/>
</dbReference>
<gene>
    <name evidence="12" type="ORF">GM50_22805</name>
</gene>
<dbReference type="Pfam" id="PF01225">
    <property type="entry name" value="Mur_ligase"/>
    <property type="match status" value="1"/>
</dbReference>
<evidence type="ECO:0000256" key="5">
    <source>
        <dbReference type="ARBA" id="ARBA00022840"/>
    </source>
</evidence>
<dbReference type="NCBIfam" id="NF001126">
    <property type="entry name" value="PRK00139.1-4"/>
    <property type="match status" value="1"/>
</dbReference>
<dbReference type="SUPFAM" id="SSF63418">
    <property type="entry name" value="MurE/MurF N-terminal domain"/>
    <property type="match status" value="1"/>
</dbReference>
<dbReference type="InterPro" id="IPR036615">
    <property type="entry name" value="Mur_ligase_C_dom_sf"/>
</dbReference>